<dbReference type="InterPro" id="IPR041290">
    <property type="entry name" value="Tli4_C"/>
</dbReference>
<sequence>MKWTSRVSAACLVLCLSACHKTERLTQQEHITVTELTARLKPRCVGRFLINMPVDALSAGRTEVQGVTIETRKITQEEYGTAMDALSKKLNATKSTNGYRFVYADGEIEGIKGSRYFISLGKPYASTDSERLIEAYKWDQGYQIKLQISASDAKNSTYFKNMPSVRDDPDMTDTPERTQRVVSMLSRIRGREDDDIPTEPGVCFKGGFLPGAATSAEKTSRDFILESMHDVGFSMNTYSNISEETTLLQRTDMNAAIEAANGRTIRKGRIELQGIQQAEEWLSDGLTGAKVRGHYFVLEANSKIGSTATPMVSLDMDNGGRLPGIDGDRQLTQASLTEGEAVALWDAVSRSLRPRPNGF</sequence>
<dbReference type="AlphaFoldDB" id="A0A226X652"/>
<dbReference type="Pfam" id="PF18426">
    <property type="entry name" value="Tli4_C"/>
    <property type="match status" value="1"/>
</dbReference>
<evidence type="ECO:0000313" key="3">
    <source>
        <dbReference type="EMBL" id="OXC78932.1"/>
    </source>
</evidence>
<feature type="domain" description="Tle cognate immunity protein 4 C-terminal" evidence="1">
    <location>
        <begin position="195"/>
        <end position="357"/>
    </location>
</feature>
<accession>A0A226X652</accession>
<comment type="caution">
    <text evidence="3">The sequence shown here is derived from an EMBL/GenBank/DDBJ whole genome shotgun (WGS) entry which is preliminary data.</text>
</comment>
<dbReference type="Proteomes" id="UP000214720">
    <property type="component" value="Unassembled WGS sequence"/>
</dbReference>
<gene>
    <name evidence="3" type="ORF">BSU04_09765</name>
</gene>
<protein>
    <recommendedName>
        <fullName evidence="5">Tle cognate immunity protein 4 C-terminal domain-containing protein</fullName>
    </recommendedName>
</protein>
<organism evidence="3 4">
    <name type="scientific">Caballeronia sordidicola</name>
    <name type="common">Burkholderia sordidicola</name>
    <dbReference type="NCBI Taxonomy" id="196367"/>
    <lineage>
        <taxon>Bacteria</taxon>
        <taxon>Pseudomonadati</taxon>
        <taxon>Pseudomonadota</taxon>
        <taxon>Betaproteobacteria</taxon>
        <taxon>Burkholderiales</taxon>
        <taxon>Burkholderiaceae</taxon>
        <taxon>Caballeronia</taxon>
    </lineage>
</organism>
<evidence type="ECO:0000259" key="1">
    <source>
        <dbReference type="Pfam" id="PF18426"/>
    </source>
</evidence>
<reference evidence="4" key="1">
    <citation type="submission" date="2017-01" db="EMBL/GenBank/DDBJ databases">
        <title>Genome Analysis of Deinococcus marmoris KOPRI26562.</title>
        <authorList>
            <person name="Kim J.H."/>
            <person name="Oh H.-M."/>
        </authorList>
    </citation>
    <scope>NUCLEOTIDE SEQUENCE [LARGE SCALE GENOMIC DNA]</scope>
    <source>
        <strain evidence="4">PAMC 26633</strain>
    </source>
</reference>
<dbReference type="Pfam" id="PF18443">
    <property type="entry name" value="Tli4_N"/>
    <property type="match status" value="1"/>
</dbReference>
<evidence type="ECO:0000313" key="4">
    <source>
        <dbReference type="Proteomes" id="UP000214720"/>
    </source>
</evidence>
<dbReference type="InterPro" id="IPR040761">
    <property type="entry name" value="Tli4_N"/>
</dbReference>
<evidence type="ECO:0000259" key="2">
    <source>
        <dbReference type="Pfam" id="PF18443"/>
    </source>
</evidence>
<proteinExistence type="predicted"/>
<feature type="domain" description="Tle cognate immunity protein 4 N-terminal" evidence="2">
    <location>
        <begin position="41"/>
        <end position="191"/>
    </location>
</feature>
<name>A0A226X652_CABSO</name>
<evidence type="ECO:0008006" key="5">
    <source>
        <dbReference type="Google" id="ProtNLM"/>
    </source>
</evidence>
<dbReference type="EMBL" id="MTHB01000049">
    <property type="protein sequence ID" value="OXC78932.1"/>
    <property type="molecule type" value="Genomic_DNA"/>
</dbReference>